<name>A0A9X1SB66_9MICC</name>
<sequence length="70" mass="7690">MTTTPPSEPRRTSRVPLLFAGGVILLGLWAAWLTSSWVVLAAAVAVALVPSRTYASDVRAWARRQDRRRG</sequence>
<evidence type="ECO:0000313" key="2">
    <source>
        <dbReference type="EMBL" id="MCC3274122.1"/>
    </source>
</evidence>
<proteinExistence type="predicted"/>
<dbReference type="Proteomes" id="UP000829758">
    <property type="component" value="Chromosome"/>
</dbReference>
<protein>
    <submittedName>
        <fullName evidence="2">Uncharacterized protein</fullName>
    </submittedName>
</protein>
<gene>
    <name evidence="2" type="ORF">LJ755_15465</name>
    <name evidence="3" type="ORF">MUK71_00430</name>
</gene>
<reference evidence="2" key="1">
    <citation type="submission" date="2021-10" db="EMBL/GenBank/DDBJ databases">
        <title>Novel species in genus Arthrobacter.</title>
        <authorList>
            <person name="Liu Y."/>
        </authorList>
    </citation>
    <scope>NUCLEOTIDE SEQUENCE</scope>
    <source>
        <strain evidence="4">zg-Y462</strain>
        <strain evidence="2">Zg-Y462</strain>
    </source>
</reference>
<evidence type="ECO:0000256" key="1">
    <source>
        <dbReference type="SAM" id="Phobius"/>
    </source>
</evidence>
<dbReference type="Proteomes" id="UP001155145">
    <property type="component" value="Unassembled WGS sequence"/>
</dbReference>
<dbReference type="RefSeq" id="WP_227929668.1">
    <property type="nucleotide sequence ID" value="NZ_CP094984.1"/>
</dbReference>
<keyword evidence="1" id="KW-0812">Transmembrane</keyword>
<dbReference type="EMBL" id="JAJFZT010000012">
    <property type="protein sequence ID" value="MCC3274122.1"/>
    <property type="molecule type" value="Genomic_DNA"/>
</dbReference>
<dbReference type="AlphaFoldDB" id="A0A9X1SB66"/>
<feature type="transmembrane region" description="Helical" evidence="1">
    <location>
        <begin position="37"/>
        <end position="55"/>
    </location>
</feature>
<dbReference type="EMBL" id="CP094984">
    <property type="protein sequence ID" value="UON92169.1"/>
    <property type="molecule type" value="Genomic_DNA"/>
</dbReference>
<keyword evidence="1" id="KW-0472">Membrane</keyword>
<evidence type="ECO:0000313" key="3">
    <source>
        <dbReference type="EMBL" id="UON92169.1"/>
    </source>
</evidence>
<organism evidence="2 5">
    <name type="scientific">Arthrobacter zhangbolii</name>
    <dbReference type="NCBI Taxonomy" id="2886936"/>
    <lineage>
        <taxon>Bacteria</taxon>
        <taxon>Bacillati</taxon>
        <taxon>Actinomycetota</taxon>
        <taxon>Actinomycetes</taxon>
        <taxon>Micrococcales</taxon>
        <taxon>Micrococcaceae</taxon>
        <taxon>Arthrobacter</taxon>
    </lineage>
</organism>
<evidence type="ECO:0000313" key="4">
    <source>
        <dbReference type="Proteomes" id="UP000829758"/>
    </source>
</evidence>
<keyword evidence="4" id="KW-1185">Reference proteome</keyword>
<feature type="transmembrane region" description="Helical" evidence="1">
    <location>
        <begin position="12"/>
        <end position="31"/>
    </location>
</feature>
<evidence type="ECO:0000313" key="5">
    <source>
        <dbReference type="Proteomes" id="UP001155145"/>
    </source>
</evidence>
<keyword evidence="1" id="KW-1133">Transmembrane helix</keyword>
<accession>A0A9X1SB66</accession>